<evidence type="ECO:0000256" key="1">
    <source>
        <dbReference type="SAM" id="SignalP"/>
    </source>
</evidence>
<dbReference type="AlphaFoldDB" id="A0A840PAJ2"/>
<organism evidence="3 4">
    <name type="scientific">Thermocatellispora tengchongensis</name>
    <dbReference type="NCBI Taxonomy" id="1073253"/>
    <lineage>
        <taxon>Bacteria</taxon>
        <taxon>Bacillati</taxon>
        <taxon>Actinomycetota</taxon>
        <taxon>Actinomycetes</taxon>
        <taxon>Streptosporangiales</taxon>
        <taxon>Streptosporangiaceae</taxon>
        <taxon>Thermocatellispora</taxon>
    </lineage>
</organism>
<name>A0A840PAJ2_9ACTN</name>
<dbReference type="InterPro" id="IPR001375">
    <property type="entry name" value="Peptidase_S9_cat"/>
</dbReference>
<dbReference type="Proteomes" id="UP000578449">
    <property type="component" value="Unassembled WGS sequence"/>
</dbReference>
<keyword evidence="4" id="KW-1185">Reference proteome</keyword>
<keyword evidence="1" id="KW-0732">Signal</keyword>
<feature type="domain" description="Peptidase S9 prolyl oligopeptidase catalytic" evidence="2">
    <location>
        <begin position="95"/>
        <end position="149"/>
    </location>
</feature>
<dbReference type="Pfam" id="PF00326">
    <property type="entry name" value="Peptidase_S9"/>
    <property type="match status" value="1"/>
</dbReference>
<evidence type="ECO:0000259" key="2">
    <source>
        <dbReference type="Pfam" id="PF00326"/>
    </source>
</evidence>
<proteinExistence type="predicted"/>
<evidence type="ECO:0000313" key="3">
    <source>
        <dbReference type="EMBL" id="MBB5136282.1"/>
    </source>
</evidence>
<dbReference type="Gene3D" id="3.40.50.1820">
    <property type="entry name" value="alpha/beta hydrolase"/>
    <property type="match status" value="2"/>
</dbReference>
<feature type="signal peptide" evidence="1">
    <location>
        <begin position="1"/>
        <end position="19"/>
    </location>
</feature>
<comment type="caution">
    <text evidence="3">The sequence shown here is derived from an EMBL/GenBank/DDBJ whole genome shotgun (WGS) entry which is preliminary data.</text>
</comment>
<evidence type="ECO:0000313" key="4">
    <source>
        <dbReference type="Proteomes" id="UP000578449"/>
    </source>
</evidence>
<dbReference type="RefSeq" id="WP_221336895.1">
    <property type="nucleotide sequence ID" value="NZ_BAABIX010000036.1"/>
</dbReference>
<feature type="chain" id="PRO_5038689376" evidence="1">
    <location>
        <begin position="20"/>
        <end position="443"/>
    </location>
</feature>
<accession>A0A840PAJ2</accession>
<dbReference type="EMBL" id="JACHGN010000013">
    <property type="protein sequence ID" value="MBB5136282.1"/>
    <property type="molecule type" value="Genomic_DNA"/>
</dbReference>
<gene>
    <name evidence="3" type="ORF">HNP84_006026</name>
</gene>
<sequence>MKLLLATTLVAGLLSPAAAPPSHVEGALPSGATYVMDVPRDWNRTVLVYSHGYTPDGTPNPAQNAPSAAVRTAALDHGYALIGSSYAETGWALEHALRDQLSTVEEFAKRFGKPRRTIAWGASLGGMITTGLAERHGHRFAGALSMCGVQAGAVASWNNTLDPIFAIRTLLTTSNTPLADLPDQASALASAAELTSALDAAQATPQGRARIALAAALHNIPAWTTASSPEPAPDDYDTAQRNQYEQLHNTIYTGLPARQEAETWAGGNMSWNTGVNYAHLLARSAVRPEVEALYARAGLSLTEDLATLARAPRISADPGAVAYMIRYLTFTGRPGTPLFTIHTTGDADVPVQGQRAYADAVHDAGYEKSLRQAFVHRGGHCTFTTGEIMAALAALEKRVDTGRWPDTGPNALNASAARLDPGATHAYRTYRPAPYPRPFDLAR</sequence>
<dbReference type="SUPFAM" id="SSF53474">
    <property type="entry name" value="alpha/beta-Hydrolases"/>
    <property type="match status" value="1"/>
</dbReference>
<reference evidence="3 4" key="1">
    <citation type="submission" date="2020-08" db="EMBL/GenBank/DDBJ databases">
        <title>Genomic Encyclopedia of Type Strains, Phase IV (KMG-IV): sequencing the most valuable type-strain genomes for metagenomic binning, comparative biology and taxonomic classification.</title>
        <authorList>
            <person name="Goeker M."/>
        </authorList>
    </citation>
    <scope>NUCLEOTIDE SEQUENCE [LARGE SCALE GENOMIC DNA]</scope>
    <source>
        <strain evidence="3 4">DSM 45615</strain>
    </source>
</reference>
<dbReference type="GO" id="GO:0006508">
    <property type="term" value="P:proteolysis"/>
    <property type="evidence" value="ECO:0007669"/>
    <property type="project" value="InterPro"/>
</dbReference>
<dbReference type="InterPro" id="IPR029058">
    <property type="entry name" value="AB_hydrolase_fold"/>
</dbReference>
<dbReference type="GO" id="GO:0008236">
    <property type="term" value="F:serine-type peptidase activity"/>
    <property type="evidence" value="ECO:0007669"/>
    <property type="project" value="InterPro"/>
</dbReference>
<protein>
    <submittedName>
        <fullName evidence="3">Pimeloyl-ACP methyl ester carboxylesterase</fullName>
    </submittedName>
</protein>